<dbReference type="Proteomes" id="UP001228139">
    <property type="component" value="Chromosome"/>
</dbReference>
<sequence length="77" mass="8836">MATAKEYSDTVQREVSIDIEALLEAIHDRSGGEVKTFIDEKQAPKVRVDGREYHSYSELADAFELDIRDFTVMEVNR</sequence>
<dbReference type="RefSeq" id="WP_306206312.1">
    <property type="nucleotide sequence ID" value="NZ_CP132353.1"/>
</dbReference>
<evidence type="ECO:0000313" key="2">
    <source>
        <dbReference type="Proteomes" id="UP001228139"/>
    </source>
</evidence>
<evidence type="ECO:0000313" key="1">
    <source>
        <dbReference type="EMBL" id="WLS77420.1"/>
    </source>
</evidence>
<dbReference type="KEGG" id="epi:Q3V30_13085"/>
<organism evidence="1 2">
    <name type="scientific">Erwinia pyri</name>
    <dbReference type="NCBI Taxonomy" id="3062598"/>
    <lineage>
        <taxon>Bacteria</taxon>
        <taxon>Pseudomonadati</taxon>
        <taxon>Pseudomonadota</taxon>
        <taxon>Gammaproteobacteria</taxon>
        <taxon>Enterobacterales</taxon>
        <taxon>Erwiniaceae</taxon>
        <taxon>Erwinia</taxon>
    </lineage>
</organism>
<accession>A0AA50HNX5</accession>
<protein>
    <submittedName>
        <fullName evidence="1">YodD family peroxide/acid resistance protein</fullName>
    </submittedName>
</protein>
<gene>
    <name evidence="1" type="primary">yodD</name>
    <name evidence="1" type="ORF">Q3V30_13085</name>
</gene>
<dbReference type="AlphaFoldDB" id="A0AA50HNX5"/>
<keyword evidence="2" id="KW-1185">Reference proteome</keyword>
<name>A0AA50HNX5_9GAMM</name>
<dbReference type="Pfam" id="PF10733">
    <property type="entry name" value="DUF2525"/>
    <property type="match status" value="1"/>
</dbReference>
<proteinExistence type="predicted"/>
<dbReference type="InterPro" id="IPR019669">
    <property type="entry name" value="Uncharacterised_YodD"/>
</dbReference>
<dbReference type="EMBL" id="CP132353">
    <property type="protein sequence ID" value="WLS77420.1"/>
    <property type="molecule type" value="Genomic_DNA"/>
</dbReference>
<reference evidence="1 2" key="1">
    <citation type="submission" date="2023-07" db="EMBL/GenBank/DDBJ databases">
        <title>Pathogenic bacteria of pear tree diseases.</title>
        <authorList>
            <person name="Zhang Z."/>
            <person name="He L."/>
            <person name="Huang R."/>
        </authorList>
    </citation>
    <scope>NUCLEOTIDE SEQUENCE [LARGE SCALE GENOMIC DNA]</scope>
    <source>
        <strain evidence="1 2">DE2</strain>
    </source>
</reference>